<dbReference type="Pfam" id="PF01809">
    <property type="entry name" value="YidD"/>
    <property type="match status" value="1"/>
</dbReference>
<gene>
    <name evidence="1" type="ORF">GCM10023340_00780</name>
</gene>
<protein>
    <recommendedName>
        <fullName evidence="3">Membrane protein insertion efficiency factor</fullName>
    </recommendedName>
</protein>
<name>A0ABP9P451_9ACTN</name>
<dbReference type="SMART" id="SM01234">
    <property type="entry name" value="Haemolytic"/>
    <property type="match status" value="1"/>
</dbReference>
<organism evidence="1 2">
    <name type="scientific">Nocardioides marinquilinus</name>
    <dbReference type="NCBI Taxonomy" id="1210400"/>
    <lineage>
        <taxon>Bacteria</taxon>
        <taxon>Bacillati</taxon>
        <taxon>Actinomycetota</taxon>
        <taxon>Actinomycetes</taxon>
        <taxon>Propionibacteriales</taxon>
        <taxon>Nocardioidaceae</taxon>
        <taxon>Nocardioides</taxon>
    </lineage>
</organism>
<evidence type="ECO:0000313" key="2">
    <source>
        <dbReference type="Proteomes" id="UP001500221"/>
    </source>
</evidence>
<accession>A0ABP9P451</accession>
<dbReference type="NCBIfam" id="TIGR00278">
    <property type="entry name" value="membrane protein insertion efficiency factor YidD"/>
    <property type="match status" value="1"/>
</dbReference>
<keyword evidence="2" id="KW-1185">Reference proteome</keyword>
<comment type="caution">
    <text evidence="1">The sequence shown here is derived from an EMBL/GenBank/DDBJ whole genome shotgun (WGS) entry which is preliminary data.</text>
</comment>
<evidence type="ECO:0008006" key="3">
    <source>
        <dbReference type="Google" id="ProtNLM"/>
    </source>
</evidence>
<evidence type="ECO:0000313" key="1">
    <source>
        <dbReference type="EMBL" id="GAA5140525.1"/>
    </source>
</evidence>
<dbReference type="InterPro" id="IPR002696">
    <property type="entry name" value="Membr_insert_effic_factor_YidD"/>
</dbReference>
<reference evidence="2" key="1">
    <citation type="journal article" date="2019" name="Int. J. Syst. Evol. Microbiol.">
        <title>The Global Catalogue of Microorganisms (GCM) 10K type strain sequencing project: providing services to taxonomists for standard genome sequencing and annotation.</title>
        <authorList>
            <consortium name="The Broad Institute Genomics Platform"/>
            <consortium name="The Broad Institute Genome Sequencing Center for Infectious Disease"/>
            <person name="Wu L."/>
            <person name="Ma J."/>
        </authorList>
    </citation>
    <scope>NUCLEOTIDE SEQUENCE [LARGE SCALE GENOMIC DNA]</scope>
    <source>
        <strain evidence="2">JCM 18459</strain>
    </source>
</reference>
<dbReference type="Proteomes" id="UP001500221">
    <property type="component" value="Unassembled WGS sequence"/>
</dbReference>
<proteinExistence type="predicted"/>
<sequence length="138" mass="15287">MGLVNNPWRRLRYRRDGRKRSGPDCGDCLECPCDLFLIAPLALLRVVVGAFAPTAVDPYVAVPARRGGRAAARLIRSYQLHVSVPRARPVCPMTPTCSRYGLQAVSRHGLLRGGWLVVGRLRRCSRRHPAVDPVPPAR</sequence>
<dbReference type="EMBL" id="BAABKG010000001">
    <property type="protein sequence ID" value="GAA5140525.1"/>
    <property type="molecule type" value="Genomic_DNA"/>
</dbReference>